<evidence type="ECO:0000313" key="2">
    <source>
        <dbReference type="EMBL" id="EAZ88479.1"/>
    </source>
</evidence>
<dbReference type="EMBL" id="AAXW01000081">
    <property type="protein sequence ID" value="EAZ88479.1"/>
    <property type="molecule type" value="Genomic_DNA"/>
</dbReference>
<dbReference type="Pfam" id="PF01609">
    <property type="entry name" value="DDE_Tnp_1"/>
    <property type="match status" value="1"/>
</dbReference>
<dbReference type="OrthoDB" id="424329at2"/>
<dbReference type="PANTHER" id="PTHR30007">
    <property type="entry name" value="PHP DOMAIN PROTEIN"/>
    <property type="match status" value="1"/>
</dbReference>
<sequence length="144" mass="16388">MYGFDGGKKIKGRKRHILVDSQGLILAVVVTEANAPERLLALACLMEDIEELSQLELIWVDGGYTGNNFARVVGQLCNARVEVIKRSDDFGGFQVLPRRWVVERTFSWLVNSRRLSLDYELLPEVSEAFIYTAMIRIMLRRLAA</sequence>
<comment type="caution">
    <text evidence="2">The sequence shown here is derived from an EMBL/GenBank/DDBJ whole genome shotgun (WGS) entry which is preliminary data.</text>
</comment>
<evidence type="ECO:0000259" key="1">
    <source>
        <dbReference type="Pfam" id="PF01609"/>
    </source>
</evidence>
<reference evidence="2 3" key="1">
    <citation type="submission" date="2007-03" db="EMBL/GenBank/DDBJ databases">
        <authorList>
            <person name="Stal L."/>
            <person name="Ferriera S."/>
            <person name="Johnson J."/>
            <person name="Kravitz S."/>
            <person name="Beeson K."/>
            <person name="Sutton G."/>
            <person name="Rogers Y.-H."/>
            <person name="Friedman R."/>
            <person name="Frazier M."/>
            <person name="Venter J.C."/>
        </authorList>
    </citation>
    <scope>NUCLEOTIDE SEQUENCE [LARGE SCALE GENOMIC DNA]</scope>
    <source>
        <strain evidence="2 3">CCY0110</strain>
    </source>
</reference>
<dbReference type="eggNOG" id="COG3293">
    <property type="taxonomic scope" value="Bacteria"/>
</dbReference>
<dbReference type="GO" id="GO:0004803">
    <property type="term" value="F:transposase activity"/>
    <property type="evidence" value="ECO:0007669"/>
    <property type="project" value="InterPro"/>
</dbReference>
<accession>A3IYI9</accession>
<dbReference type="AlphaFoldDB" id="A3IYI9"/>
<gene>
    <name evidence="2" type="ORF">CY0110_26989</name>
</gene>
<keyword evidence="3" id="KW-1185">Reference proteome</keyword>
<dbReference type="GO" id="GO:0006313">
    <property type="term" value="P:DNA transposition"/>
    <property type="evidence" value="ECO:0007669"/>
    <property type="project" value="InterPro"/>
</dbReference>
<dbReference type="Proteomes" id="UP000003781">
    <property type="component" value="Unassembled WGS sequence"/>
</dbReference>
<dbReference type="InterPro" id="IPR002559">
    <property type="entry name" value="Transposase_11"/>
</dbReference>
<evidence type="ECO:0000313" key="3">
    <source>
        <dbReference type="Proteomes" id="UP000003781"/>
    </source>
</evidence>
<protein>
    <submittedName>
        <fullName evidence="2">Transposase</fullName>
    </submittedName>
</protein>
<proteinExistence type="predicted"/>
<dbReference type="GO" id="GO:0003677">
    <property type="term" value="F:DNA binding"/>
    <property type="evidence" value="ECO:0007669"/>
    <property type="project" value="InterPro"/>
</dbReference>
<feature type="domain" description="Transposase IS4-like" evidence="1">
    <location>
        <begin position="3"/>
        <end position="136"/>
    </location>
</feature>
<name>A3IYI9_9CHRO</name>
<organism evidence="2 3">
    <name type="scientific">Crocosphaera chwakensis CCY0110</name>
    <dbReference type="NCBI Taxonomy" id="391612"/>
    <lineage>
        <taxon>Bacteria</taxon>
        <taxon>Bacillati</taxon>
        <taxon>Cyanobacteriota</taxon>
        <taxon>Cyanophyceae</taxon>
        <taxon>Oscillatoriophycideae</taxon>
        <taxon>Chroococcales</taxon>
        <taxon>Aphanothecaceae</taxon>
        <taxon>Crocosphaera</taxon>
        <taxon>Crocosphaera chwakensis</taxon>
    </lineage>
</organism>
<dbReference type="PANTHER" id="PTHR30007:SF0">
    <property type="entry name" value="TRANSPOSASE"/>
    <property type="match status" value="1"/>
</dbReference>